<comment type="similarity">
    <text evidence="1">Belongs to the ZipA family.</text>
</comment>
<evidence type="ECO:0000259" key="5">
    <source>
        <dbReference type="Pfam" id="PF04354"/>
    </source>
</evidence>
<keyword evidence="2 4" id="KW-0472">Membrane</keyword>
<dbReference type="Pfam" id="PF04354">
    <property type="entry name" value="ZipA_C"/>
    <property type="match status" value="1"/>
</dbReference>
<dbReference type="EMBL" id="QOPD01000008">
    <property type="protein sequence ID" value="RCL37635.1"/>
    <property type="molecule type" value="Genomic_DNA"/>
</dbReference>
<evidence type="ECO:0000256" key="4">
    <source>
        <dbReference type="SAM" id="Phobius"/>
    </source>
</evidence>
<feature type="domain" description="ZipA C-terminal FtsZ-binding" evidence="5">
    <location>
        <begin position="80"/>
        <end position="200"/>
    </location>
</feature>
<evidence type="ECO:0000256" key="1">
    <source>
        <dbReference type="RuleBase" id="RU003612"/>
    </source>
</evidence>
<comment type="function">
    <text evidence="1">Essential cell division protein that stabilizes the FtsZ protofilaments by cross-linking them and that serves as a cytoplasmic membrane anchor for the Z ring. Also required for the recruitment to the septal ring of downstream cell division proteins.</text>
</comment>
<comment type="subcellular location">
    <subcellularLocation>
        <location evidence="2">Cell inner membrane</location>
        <topology evidence="2">Single-pass type I membrane protein</topology>
    </subcellularLocation>
</comment>
<keyword evidence="2" id="KW-1003">Cell membrane</keyword>
<keyword evidence="1" id="KW-0132">Cell division</keyword>
<dbReference type="GO" id="GO:0090529">
    <property type="term" value="P:cell septum assembly"/>
    <property type="evidence" value="ECO:0007669"/>
    <property type="project" value="InterPro"/>
</dbReference>
<evidence type="ECO:0000256" key="3">
    <source>
        <dbReference type="SAM" id="MobiDB-lite"/>
    </source>
</evidence>
<accession>A0A368BKN9</accession>
<evidence type="ECO:0000256" key="2">
    <source>
        <dbReference type="RuleBase" id="RU003613"/>
    </source>
</evidence>
<name>A0A368BKN9_9GAMM</name>
<keyword evidence="2" id="KW-0997">Cell inner membrane</keyword>
<evidence type="ECO:0000313" key="7">
    <source>
        <dbReference type="Proteomes" id="UP000252147"/>
    </source>
</evidence>
<evidence type="ECO:0000313" key="6">
    <source>
        <dbReference type="EMBL" id="RCL37635.1"/>
    </source>
</evidence>
<feature type="region of interest" description="Disordered" evidence="3">
    <location>
        <begin position="41"/>
        <end position="73"/>
    </location>
</feature>
<comment type="caution">
    <text evidence="6">The sequence shown here is derived from an EMBL/GenBank/DDBJ whole genome shotgun (WGS) entry which is preliminary data.</text>
</comment>
<dbReference type="Gene3D" id="3.30.1400.10">
    <property type="entry name" value="ZipA, C-terminal FtsZ-binding domain"/>
    <property type="match status" value="1"/>
</dbReference>
<gene>
    <name evidence="6" type="ORF">DBW97_04545</name>
</gene>
<feature type="transmembrane region" description="Helical" evidence="4">
    <location>
        <begin position="6"/>
        <end position="26"/>
    </location>
</feature>
<protein>
    <recommendedName>
        <fullName evidence="1">Cell division protein ZipA</fullName>
    </recommendedName>
</protein>
<proteinExistence type="inferred from homology"/>
<keyword evidence="1" id="KW-0131">Cell cycle</keyword>
<dbReference type="AlphaFoldDB" id="A0A368BKN9"/>
<dbReference type="InterPro" id="IPR036765">
    <property type="entry name" value="ZipA_FtsZ-bd_C_sf"/>
</dbReference>
<dbReference type="GO" id="GO:0005886">
    <property type="term" value="C:plasma membrane"/>
    <property type="evidence" value="ECO:0007669"/>
    <property type="project" value="UniProtKB-SubCell"/>
</dbReference>
<keyword evidence="2 4" id="KW-0812">Transmembrane</keyword>
<dbReference type="SUPFAM" id="SSF64383">
    <property type="entry name" value="Cell-division protein ZipA, C-terminal domain"/>
    <property type="match status" value="1"/>
</dbReference>
<dbReference type="InterPro" id="IPR007449">
    <property type="entry name" value="ZipA_FtsZ-bd_C"/>
</dbReference>
<dbReference type="Proteomes" id="UP000252147">
    <property type="component" value="Unassembled WGS sequence"/>
</dbReference>
<organism evidence="6 7">
    <name type="scientific">SAR86 cluster bacterium</name>
    <dbReference type="NCBI Taxonomy" id="2030880"/>
    <lineage>
        <taxon>Bacteria</taxon>
        <taxon>Pseudomonadati</taxon>
        <taxon>Pseudomonadota</taxon>
        <taxon>Gammaproteobacteria</taxon>
        <taxon>SAR86 cluster</taxon>
    </lineage>
</organism>
<keyword evidence="4" id="KW-1133">Transmembrane helix</keyword>
<sequence length="218" mass="24931">MLNPLYWYILYALLGLVLIGVAVYLIRKNLSNSNKLKFSKGLDNSSSDQENENTESDSRNEIRQPTQGEFNLDDPNELKYLSIHLLAKQEKQPEFELLHTKVLANGLTYQDSKKVFLKTDSNNKVLFYIVNGEGDGELNQESKISLVTFVLPLQGQKNILKIFEDMIALARNLASSFEMKLLDDDFNSMSDQTITNYKERAAEIDINFGNNVARRRIN</sequence>
<reference evidence="6 7" key="1">
    <citation type="journal article" date="2018" name="Microbiome">
        <title>Fine metagenomic profile of the Mediterranean stratified and mixed water columns revealed by assembly and recruitment.</title>
        <authorList>
            <person name="Haro-Moreno J.M."/>
            <person name="Lopez-Perez M."/>
            <person name="De La Torre J.R."/>
            <person name="Picazo A."/>
            <person name="Camacho A."/>
            <person name="Rodriguez-Valera F."/>
        </authorList>
    </citation>
    <scope>NUCLEOTIDE SEQUENCE [LARGE SCALE GENOMIC DNA]</scope>
    <source>
        <strain evidence="6">MED-G83</strain>
    </source>
</reference>